<organism evidence="9 10">
    <name type="scientific">Lentibacillus persicus</name>
    <dbReference type="NCBI Taxonomy" id="640948"/>
    <lineage>
        <taxon>Bacteria</taxon>
        <taxon>Bacillati</taxon>
        <taxon>Bacillota</taxon>
        <taxon>Bacilli</taxon>
        <taxon>Bacillales</taxon>
        <taxon>Bacillaceae</taxon>
        <taxon>Lentibacillus</taxon>
    </lineage>
</organism>
<dbReference type="STRING" id="640948.SAMN05216238_101350"/>
<dbReference type="PANTHER" id="PTHR33362">
    <property type="entry name" value="SIALIC ACID TRAP TRANSPORTER PERMEASE PROTEIN SIAT-RELATED"/>
    <property type="match status" value="1"/>
</dbReference>
<dbReference type="GO" id="GO:0022857">
    <property type="term" value="F:transmembrane transporter activity"/>
    <property type="evidence" value="ECO:0007669"/>
    <property type="project" value="TreeGrafter"/>
</dbReference>
<sequence length="427" mass="45099">MTIFILFAGFFFLVLIGLPIALALGISSWLTITFASNVNTSTIIQKAFDSLDSFPLLAIPFFILAGVLMSNGGISERLLDLANVLVGYLVGGLAMVTIVASMFFAAISGSGPATVAAVGSFMIPEMKKQNYGQGFAAAITASAGSIGVLIPPSIPFVMYGVVAQVSIGSMFIAGILPGLVVGLALMAIAYGISKKNDYVGVGEIPSFMDVLRSLNRAKLALLVPVIILGGIYGGFFSATESAAVAAVYAWLISTFVYKELDAKQLYQSFAQAALTNSVTVIIIGFSISFAYLMTLERIPVIIGEFISGLSDSPIIIFLVINLFLLVVGMFIDTISALVILTPILLPVVTDLGMDPVHFGVILVLNLAIGFVTPPLGVNLFVATGVGKVSFERISKAMIPILIVMFISLLIVTYVPPLSTYLPSFMEN</sequence>
<evidence type="ECO:0000256" key="3">
    <source>
        <dbReference type="ARBA" id="ARBA00022519"/>
    </source>
</evidence>
<keyword evidence="3" id="KW-0997">Cell inner membrane</keyword>
<feature type="transmembrane region" description="Helical" evidence="7">
    <location>
        <begin position="135"/>
        <end position="161"/>
    </location>
</feature>
<dbReference type="AlphaFoldDB" id="A0A1I1SCM5"/>
<evidence type="ECO:0000256" key="7">
    <source>
        <dbReference type="SAM" id="Phobius"/>
    </source>
</evidence>
<keyword evidence="10" id="KW-1185">Reference proteome</keyword>
<dbReference type="PANTHER" id="PTHR33362:SF3">
    <property type="entry name" value="SIALIC ACID TRAP TRANSPORTER PERMEASE PROTEIN SIAT"/>
    <property type="match status" value="1"/>
</dbReference>
<dbReference type="Pfam" id="PF06808">
    <property type="entry name" value="DctM"/>
    <property type="match status" value="1"/>
</dbReference>
<dbReference type="GO" id="GO:0005886">
    <property type="term" value="C:plasma membrane"/>
    <property type="evidence" value="ECO:0007669"/>
    <property type="project" value="UniProtKB-SubCell"/>
</dbReference>
<gene>
    <name evidence="9" type="ORF">SAMN05216238_101350</name>
</gene>
<evidence type="ECO:0000313" key="10">
    <source>
        <dbReference type="Proteomes" id="UP000199474"/>
    </source>
</evidence>
<feature type="transmembrane region" description="Helical" evidence="7">
    <location>
        <begin position="167"/>
        <end position="190"/>
    </location>
</feature>
<feature type="transmembrane region" description="Helical" evidence="7">
    <location>
        <begin position="393"/>
        <end position="414"/>
    </location>
</feature>
<feature type="transmembrane region" description="Helical" evidence="7">
    <location>
        <begin position="356"/>
        <end position="381"/>
    </location>
</feature>
<evidence type="ECO:0000256" key="6">
    <source>
        <dbReference type="ARBA" id="ARBA00023136"/>
    </source>
</evidence>
<evidence type="ECO:0000256" key="5">
    <source>
        <dbReference type="ARBA" id="ARBA00022989"/>
    </source>
</evidence>
<keyword evidence="5 7" id="KW-1133">Transmembrane helix</keyword>
<feature type="transmembrane region" description="Helical" evidence="7">
    <location>
        <begin position="272"/>
        <end position="293"/>
    </location>
</feature>
<dbReference type="PIRSF" id="PIRSF006066">
    <property type="entry name" value="HI0050"/>
    <property type="match status" value="1"/>
</dbReference>
<dbReference type="RefSeq" id="WP_090080392.1">
    <property type="nucleotide sequence ID" value="NZ_FOMR01000001.1"/>
</dbReference>
<evidence type="ECO:0000256" key="2">
    <source>
        <dbReference type="ARBA" id="ARBA00022475"/>
    </source>
</evidence>
<accession>A0A1I1SCM5</accession>
<protein>
    <submittedName>
        <fullName evidence="9">C4-dicarboxylate transporter, DctM subunit</fullName>
    </submittedName>
</protein>
<keyword evidence="2" id="KW-1003">Cell membrane</keyword>
<name>A0A1I1SCM5_9BACI</name>
<evidence type="ECO:0000313" key="9">
    <source>
        <dbReference type="EMBL" id="SFD44072.1"/>
    </source>
</evidence>
<feature type="transmembrane region" description="Helical" evidence="7">
    <location>
        <begin position="314"/>
        <end position="344"/>
    </location>
</feature>
<feature type="transmembrane region" description="Helical" evidence="7">
    <location>
        <begin position="54"/>
        <end position="71"/>
    </location>
</feature>
<dbReference type="InterPro" id="IPR004681">
    <property type="entry name" value="TRAP_DctM"/>
</dbReference>
<comment type="subcellular location">
    <subcellularLocation>
        <location evidence="1">Cell inner membrane</location>
        <topology evidence="1">Multi-pass membrane protein</topology>
    </subcellularLocation>
</comment>
<keyword evidence="4 7" id="KW-0812">Transmembrane</keyword>
<evidence type="ECO:0000256" key="4">
    <source>
        <dbReference type="ARBA" id="ARBA00022692"/>
    </source>
</evidence>
<evidence type="ECO:0000256" key="1">
    <source>
        <dbReference type="ARBA" id="ARBA00004429"/>
    </source>
</evidence>
<dbReference type="EMBL" id="FOMR01000001">
    <property type="protein sequence ID" value="SFD44072.1"/>
    <property type="molecule type" value="Genomic_DNA"/>
</dbReference>
<dbReference type="Proteomes" id="UP000199474">
    <property type="component" value="Unassembled WGS sequence"/>
</dbReference>
<keyword evidence="6 7" id="KW-0472">Membrane</keyword>
<evidence type="ECO:0000259" key="8">
    <source>
        <dbReference type="Pfam" id="PF06808"/>
    </source>
</evidence>
<feature type="domain" description="TRAP C4-dicarboxylate transport system permease DctM subunit" evidence="8">
    <location>
        <begin position="7"/>
        <end position="416"/>
    </location>
</feature>
<dbReference type="InterPro" id="IPR010656">
    <property type="entry name" value="DctM"/>
</dbReference>
<feature type="transmembrane region" description="Helical" evidence="7">
    <location>
        <begin position="78"/>
        <end position="96"/>
    </location>
</feature>
<feature type="transmembrane region" description="Helical" evidence="7">
    <location>
        <begin position="219"/>
        <end position="252"/>
    </location>
</feature>
<dbReference type="OrthoDB" id="9785600at2"/>
<proteinExistence type="predicted"/>
<reference evidence="10" key="1">
    <citation type="submission" date="2016-10" db="EMBL/GenBank/DDBJ databases">
        <authorList>
            <person name="Varghese N."/>
            <person name="Submissions S."/>
        </authorList>
    </citation>
    <scope>NUCLEOTIDE SEQUENCE [LARGE SCALE GENOMIC DNA]</scope>
    <source>
        <strain evidence="10">DSM 22530</strain>
    </source>
</reference>
<dbReference type="NCBIfam" id="TIGR00786">
    <property type="entry name" value="dctM"/>
    <property type="match status" value="1"/>
</dbReference>